<evidence type="ECO:0000256" key="1">
    <source>
        <dbReference type="SAM" id="SignalP"/>
    </source>
</evidence>
<reference evidence="3" key="4">
    <citation type="submission" date="2015-06" db="UniProtKB">
        <authorList>
            <consortium name="EnsemblMetazoa"/>
        </authorList>
    </citation>
    <scope>IDENTIFICATION</scope>
</reference>
<dbReference type="VEuPathDB" id="VectorBase:ADAC005557"/>
<feature type="chain" id="PRO_5010155340" description="Secreted protein" evidence="1">
    <location>
        <begin position="19"/>
        <end position="169"/>
    </location>
</feature>
<dbReference type="HOGENOM" id="CLU_1579809_0_0_1"/>
<evidence type="ECO:0000313" key="4">
    <source>
        <dbReference type="Proteomes" id="UP000000673"/>
    </source>
</evidence>
<dbReference type="EnsemblMetazoa" id="ADAC005557-RA">
    <property type="protein sequence ID" value="ADAC005557-PA"/>
    <property type="gene ID" value="ADAC005557"/>
</dbReference>
<keyword evidence="1" id="KW-0732">Signal</keyword>
<feature type="signal peptide" evidence="1">
    <location>
        <begin position="1"/>
        <end position="18"/>
    </location>
</feature>
<protein>
    <recommendedName>
        <fullName evidence="5">Secreted protein</fullName>
    </recommendedName>
</protein>
<organism evidence="2">
    <name type="scientific">Anopheles darlingi</name>
    <name type="common">Mosquito</name>
    <dbReference type="NCBI Taxonomy" id="43151"/>
    <lineage>
        <taxon>Eukaryota</taxon>
        <taxon>Metazoa</taxon>
        <taxon>Ecdysozoa</taxon>
        <taxon>Arthropoda</taxon>
        <taxon>Hexapoda</taxon>
        <taxon>Insecta</taxon>
        <taxon>Pterygota</taxon>
        <taxon>Neoptera</taxon>
        <taxon>Endopterygota</taxon>
        <taxon>Diptera</taxon>
        <taxon>Nematocera</taxon>
        <taxon>Culicoidea</taxon>
        <taxon>Culicidae</taxon>
        <taxon>Anophelinae</taxon>
        <taxon>Anopheles</taxon>
    </lineage>
</organism>
<dbReference type="OMA" id="HMPHECH"/>
<keyword evidence="4" id="KW-1185">Reference proteome</keyword>
<name>W5JEH9_ANODA</name>
<proteinExistence type="predicted"/>
<reference evidence="2" key="3">
    <citation type="journal article" date="2013" name="Nucleic Acids Res.">
        <title>The genome of Anopheles darlingi, the main neotropical malaria vector.</title>
        <authorList>
            <person name="Marinotti O."/>
            <person name="Cerqueira G.C."/>
            <person name="de Almeida L.G."/>
            <person name="Ferro M.I."/>
            <person name="Loreto E.L."/>
            <person name="Zaha A."/>
            <person name="Teixeira S.M."/>
            <person name="Wespiser A.R."/>
            <person name="Almeida E Silva A."/>
            <person name="Schlindwein A.D."/>
            <person name="Pacheco A.C."/>
            <person name="Silva A.L."/>
            <person name="Graveley B.R."/>
            <person name="Walenz B.P."/>
            <person name="Lima Bde A."/>
            <person name="Ribeiro C.A."/>
            <person name="Nunes-Silva C.G."/>
            <person name="de Carvalho C.R."/>
            <person name="Soares C.M."/>
            <person name="de Menezes C.B."/>
            <person name="Matiolli C."/>
            <person name="Caffrey D."/>
            <person name="Araujo D.A."/>
            <person name="de Oliveira D.M."/>
            <person name="Golenbock D."/>
            <person name="Grisard E.C."/>
            <person name="Fantinatti-Garboggini F."/>
            <person name="de Carvalho F.M."/>
            <person name="Barcellos F.G."/>
            <person name="Prosdocimi F."/>
            <person name="May G."/>
            <person name="Azevedo Junior G.M."/>
            <person name="Guimaraes G.M."/>
            <person name="Goldman G.H."/>
            <person name="Padilha I.Q."/>
            <person name="Batista Jda S."/>
            <person name="Ferro J.A."/>
            <person name="Ribeiro J.M."/>
            <person name="Fietto J.L."/>
            <person name="Dabbas K.M."/>
            <person name="Cerdeira L."/>
            <person name="Agnez-Lima L.F."/>
            <person name="Brocchi M."/>
            <person name="de Carvalho M.O."/>
            <person name="Teixeira Mde M."/>
            <person name="Diniz Maia Mde M."/>
            <person name="Goldman M.H."/>
            <person name="Cruz Schneider M.P."/>
            <person name="Felipe M.S."/>
            <person name="Hungria M."/>
            <person name="Nicolas M.F."/>
            <person name="Pereira M."/>
            <person name="Montes M.A."/>
            <person name="Cantao M.E."/>
            <person name="Vincentz M."/>
            <person name="Rafael M.S."/>
            <person name="Silverman N."/>
            <person name="Stoco P.H."/>
            <person name="Souza R.C."/>
            <person name="Vicentini R."/>
            <person name="Gazzinelli R.T."/>
            <person name="Neves Rde O."/>
            <person name="Silva R."/>
            <person name="Astolfi-Filho S."/>
            <person name="Maciel T.E."/>
            <person name="Urmenyi T.P."/>
            <person name="Tadei W.P."/>
            <person name="Camargo E.P."/>
            <person name="de Vasconcelos A.T."/>
        </authorList>
    </citation>
    <scope>NUCLEOTIDE SEQUENCE</scope>
</reference>
<evidence type="ECO:0000313" key="3">
    <source>
        <dbReference type="EnsemblMetazoa" id="ADAC005557-PA"/>
    </source>
</evidence>
<dbReference type="AlphaFoldDB" id="W5JEH9"/>
<dbReference type="EMBL" id="ADMH02001371">
    <property type="protein sequence ID" value="ETN62762.1"/>
    <property type="molecule type" value="Genomic_DNA"/>
</dbReference>
<evidence type="ECO:0008006" key="5">
    <source>
        <dbReference type="Google" id="ProtNLM"/>
    </source>
</evidence>
<dbReference type="Proteomes" id="UP000000673">
    <property type="component" value="Unassembled WGS sequence"/>
</dbReference>
<accession>W5JEH9</accession>
<reference evidence="2 4" key="1">
    <citation type="journal article" date="2010" name="BMC Genomics">
        <title>Combination of measures distinguishes pre-miRNAs from other stem-loops in the genome of the newly sequenced Anopheles darlingi.</title>
        <authorList>
            <person name="Mendes N.D."/>
            <person name="Freitas A.T."/>
            <person name="Vasconcelos A.T."/>
            <person name="Sagot M.F."/>
        </authorList>
    </citation>
    <scope>NUCLEOTIDE SEQUENCE</scope>
</reference>
<reference evidence="2" key="2">
    <citation type="submission" date="2010-05" db="EMBL/GenBank/DDBJ databases">
        <authorList>
            <person name="Almeida L.G."/>
            <person name="Nicolas M.F."/>
            <person name="Souza R.C."/>
            <person name="Vasconcelos A.T.R."/>
        </authorList>
    </citation>
    <scope>NUCLEOTIDE SEQUENCE</scope>
</reference>
<evidence type="ECO:0000313" key="2">
    <source>
        <dbReference type="EMBL" id="ETN62762.1"/>
    </source>
</evidence>
<gene>
    <name evidence="2" type="ORF">AND_005557</name>
</gene>
<sequence length="169" mass="17938">MRALVKLVIRLIAYRAVSDCQHRVVQSSSSIGCGRGCTPTSVIFTQEPDLAQLHIQHDCHAVHQHPVGHELIPIITMAPNGPSPSGLPAEMIDRTITISDGSMTAAGVGGGVGTVTVDQSMRHLSDQNTQHGHPVVATGLSPMMTSNLNTGVYTLPEESEHDSEECPAM</sequence>